<evidence type="ECO:0000313" key="5">
    <source>
        <dbReference type="EMBL" id="NTF35101.1"/>
    </source>
</evidence>
<dbReference type="InterPro" id="IPR036388">
    <property type="entry name" value="WH-like_DNA-bd_sf"/>
</dbReference>
<protein>
    <submittedName>
        <fullName evidence="6">MarR family transcriptional regulator</fullName>
    </submittedName>
</protein>
<dbReference type="InterPro" id="IPR000835">
    <property type="entry name" value="HTH_MarR-typ"/>
</dbReference>
<name>A0AAE7R4W9_9HYPH</name>
<dbReference type="PANTHER" id="PTHR42756">
    <property type="entry name" value="TRANSCRIPTIONAL REGULATOR, MARR"/>
    <property type="match status" value="1"/>
</dbReference>
<dbReference type="Proteomes" id="UP000663912">
    <property type="component" value="Chromosome 1"/>
</dbReference>
<feature type="domain" description="HTH marR-type" evidence="4">
    <location>
        <begin position="6"/>
        <end position="138"/>
    </location>
</feature>
<gene>
    <name evidence="5" type="ORF">G6L72_00030</name>
    <name evidence="6" type="ORF">G6M88_07845</name>
</gene>
<dbReference type="PROSITE" id="PS50995">
    <property type="entry name" value="HTH_MARR_2"/>
    <property type="match status" value="1"/>
</dbReference>
<dbReference type="GO" id="GO:0003700">
    <property type="term" value="F:DNA-binding transcription factor activity"/>
    <property type="evidence" value="ECO:0007669"/>
    <property type="project" value="InterPro"/>
</dbReference>
<dbReference type="AlphaFoldDB" id="A0AAE7R4W9"/>
<dbReference type="PRINTS" id="PR00598">
    <property type="entry name" value="HTHMARR"/>
</dbReference>
<dbReference type="EMBL" id="CP049206">
    <property type="protein sequence ID" value="QTG00313.1"/>
    <property type="molecule type" value="Genomic_DNA"/>
</dbReference>
<keyword evidence="1" id="KW-0805">Transcription regulation</keyword>
<reference evidence="5 8" key="1">
    <citation type="journal article" date="2020" name="Science">
        <title>Unexpected conservation and global transmission of agrobacterial virulence plasmids.</title>
        <authorList>
            <person name="Weisberg A.J."/>
            <person name="Davis E.W. 2nd"/>
            <person name="Tabima J."/>
            <person name="Belcher M.S."/>
            <person name="Miller M."/>
            <person name="Kuo C.H."/>
            <person name="Loper J.E."/>
            <person name="Grunwald N.J."/>
            <person name="Putnam M.L."/>
            <person name="Chang J.H."/>
        </authorList>
    </citation>
    <scope>NUCLEOTIDE SEQUENCE [LARGE SCALE GENOMIC DNA]</scope>
    <source>
        <strain evidence="5 8">A19/93</strain>
    </source>
</reference>
<dbReference type="Proteomes" id="UP000822331">
    <property type="component" value="Unassembled WGS sequence"/>
</dbReference>
<organism evidence="6 7">
    <name type="scientific">Agrobacterium rubi</name>
    <dbReference type="NCBI Taxonomy" id="28099"/>
    <lineage>
        <taxon>Bacteria</taxon>
        <taxon>Pseudomonadati</taxon>
        <taxon>Pseudomonadota</taxon>
        <taxon>Alphaproteobacteria</taxon>
        <taxon>Hyphomicrobiales</taxon>
        <taxon>Rhizobiaceae</taxon>
        <taxon>Rhizobium/Agrobacterium group</taxon>
        <taxon>Agrobacterium</taxon>
    </lineage>
</organism>
<evidence type="ECO:0000313" key="6">
    <source>
        <dbReference type="EMBL" id="QTG00313.1"/>
    </source>
</evidence>
<keyword evidence="3" id="KW-0804">Transcription</keyword>
<keyword evidence="8" id="KW-1185">Reference proteome</keyword>
<dbReference type="InterPro" id="IPR036390">
    <property type="entry name" value="WH_DNA-bd_sf"/>
</dbReference>
<evidence type="ECO:0000259" key="4">
    <source>
        <dbReference type="PROSITE" id="PS50995"/>
    </source>
</evidence>
<evidence type="ECO:0000313" key="7">
    <source>
        <dbReference type="Proteomes" id="UP000663912"/>
    </source>
</evidence>
<dbReference type="SUPFAM" id="SSF46785">
    <property type="entry name" value="Winged helix' DNA-binding domain"/>
    <property type="match status" value="1"/>
</dbReference>
<dbReference type="SMART" id="SM00347">
    <property type="entry name" value="HTH_MARR"/>
    <property type="match status" value="1"/>
</dbReference>
<keyword evidence="2" id="KW-0238">DNA-binding</keyword>
<accession>A0AAE7R4W9</accession>
<dbReference type="Gene3D" id="1.10.10.10">
    <property type="entry name" value="Winged helix-like DNA-binding domain superfamily/Winged helix DNA-binding domain"/>
    <property type="match status" value="1"/>
</dbReference>
<dbReference type="EMBL" id="JAAMCP010000001">
    <property type="protein sequence ID" value="NTF35101.1"/>
    <property type="molecule type" value="Genomic_DNA"/>
</dbReference>
<reference evidence="6" key="2">
    <citation type="submission" date="2020-02" db="EMBL/GenBank/DDBJ databases">
        <title>Unexpected conservation and global transmission of agrobacterial virulence plasmids.</title>
        <authorList>
            <person name="Weisberg A.J."/>
            <person name="Davis E.W. II"/>
            <person name="Tabima J.R."/>
            <person name="Belcher M.S."/>
            <person name="Miller M."/>
            <person name="Kuo C.-H."/>
            <person name="Loper J.E."/>
            <person name="Grunwald N.J."/>
            <person name="Putnam M.L."/>
            <person name="Chang J.H."/>
        </authorList>
    </citation>
    <scope>NUCLEOTIDE SEQUENCE</scope>
    <source>
        <strain evidence="6">W2/73</strain>
    </source>
</reference>
<evidence type="ECO:0000256" key="3">
    <source>
        <dbReference type="ARBA" id="ARBA00023163"/>
    </source>
</evidence>
<dbReference type="RefSeq" id="WP_065700079.1">
    <property type="nucleotide sequence ID" value="NZ_CP049206.1"/>
</dbReference>
<dbReference type="GO" id="GO:0003677">
    <property type="term" value="F:DNA binding"/>
    <property type="evidence" value="ECO:0007669"/>
    <property type="project" value="UniProtKB-KW"/>
</dbReference>
<evidence type="ECO:0000256" key="2">
    <source>
        <dbReference type="ARBA" id="ARBA00023125"/>
    </source>
</evidence>
<dbReference type="KEGG" id="arui:G6M88_07845"/>
<evidence type="ECO:0000313" key="8">
    <source>
        <dbReference type="Proteomes" id="UP000822331"/>
    </source>
</evidence>
<dbReference type="Pfam" id="PF01047">
    <property type="entry name" value="MarR"/>
    <property type="match status" value="1"/>
</dbReference>
<sequence length="147" mass="16634">MRFSRNDSATYLAAQLAKSFSKALNKRAAALGFSPGQFPVLLELWNEDGLTQRQLLDRVDVEQATLANTLARMERDGLIERKPHPRDRRAQIIELTDKGRDLERQAIAASRDTDNAMLAGLLKFERHLLLEYMGRTIDAARAVDQKV</sequence>
<proteinExistence type="predicted"/>
<dbReference type="PROSITE" id="PS01117">
    <property type="entry name" value="HTH_MARR_1"/>
    <property type="match status" value="1"/>
</dbReference>
<dbReference type="PANTHER" id="PTHR42756:SF1">
    <property type="entry name" value="TRANSCRIPTIONAL REPRESSOR OF EMRAB OPERON"/>
    <property type="match status" value="1"/>
</dbReference>
<dbReference type="InterPro" id="IPR023187">
    <property type="entry name" value="Tscrpt_reg_MarR-type_CS"/>
</dbReference>
<evidence type="ECO:0000256" key="1">
    <source>
        <dbReference type="ARBA" id="ARBA00023015"/>
    </source>
</evidence>